<feature type="domain" description="Toprim" evidence="1">
    <location>
        <begin position="230"/>
        <end position="318"/>
    </location>
</feature>
<dbReference type="InterPro" id="IPR006171">
    <property type="entry name" value="TOPRIM_dom"/>
</dbReference>
<name>A0ABV2HX47_9HYPH</name>
<gene>
    <name evidence="3" type="ORF">ABID26_004575</name>
</gene>
<accession>A0ABV2HX47</accession>
<protein>
    <recommendedName>
        <fullName evidence="5">Toprim domain-containing protein</fullName>
    </recommendedName>
</protein>
<proteinExistence type="predicted"/>
<dbReference type="InterPro" id="IPR034154">
    <property type="entry name" value="TOPRIM_DnaG/twinkle"/>
</dbReference>
<evidence type="ECO:0000259" key="2">
    <source>
        <dbReference type="Pfam" id="PF23639"/>
    </source>
</evidence>
<evidence type="ECO:0000259" key="1">
    <source>
        <dbReference type="Pfam" id="PF13362"/>
    </source>
</evidence>
<comment type="caution">
    <text evidence="3">The sequence shown here is derived from an EMBL/GenBank/DDBJ whole genome shotgun (WGS) entry which is preliminary data.</text>
</comment>
<reference evidence="3 4" key="1">
    <citation type="submission" date="2024-06" db="EMBL/GenBank/DDBJ databases">
        <title>Genomic Encyclopedia of Type Strains, Phase IV (KMG-IV): sequencing the most valuable type-strain genomes for metagenomic binning, comparative biology and taxonomic classification.</title>
        <authorList>
            <person name="Goeker M."/>
        </authorList>
    </citation>
    <scope>NUCLEOTIDE SEQUENCE [LARGE SCALE GENOMIC DNA]</scope>
    <source>
        <strain evidence="3 4">DSM 29846</strain>
    </source>
</reference>
<sequence>MNNASEISRALAEQAEAFCRSWLPAGRKIGNYWIVGNKHGDPGRSLAVRLKQSAGRKPGKWVDHASAEHGDLLDIIAEQLPSPTWQAVFSEARRFLGQPGLRSIQNTVEQNGGTTNPDRSATARRLLAIGRPIQATLAERYLRNRGITRFGPALRYHHGVYFRDETGQRRQLPALLAAITDNAGNVTGCNRTWLDPSRSCVASITEPKRVIGNLAGNAVRFQHGSGSDDLIAGEGLETVLSIGTVFPLLDLAACLTANHLGQFIPPEHTKRLWIARDNDDAGATAAQLLRQRAEDLGIAVFDLMPVRNDFNDDLREDGDIALRARLQSDIENALTVQQAKA</sequence>
<dbReference type="CDD" id="cd01029">
    <property type="entry name" value="TOPRIM_primases"/>
    <property type="match status" value="1"/>
</dbReference>
<dbReference type="Pfam" id="PF23639">
    <property type="entry name" value="DUF7146"/>
    <property type="match status" value="1"/>
</dbReference>
<dbReference type="Proteomes" id="UP001549036">
    <property type="component" value="Unassembled WGS sequence"/>
</dbReference>
<evidence type="ECO:0000313" key="3">
    <source>
        <dbReference type="EMBL" id="MET3595163.1"/>
    </source>
</evidence>
<dbReference type="EMBL" id="JBEPLM010000009">
    <property type="protein sequence ID" value="MET3595163.1"/>
    <property type="molecule type" value="Genomic_DNA"/>
</dbReference>
<organism evidence="3 4">
    <name type="scientific">Mesorhizobium shonense</name>
    <dbReference type="NCBI Taxonomy" id="1209948"/>
    <lineage>
        <taxon>Bacteria</taxon>
        <taxon>Pseudomonadati</taxon>
        <taxon>Pseudomonadota</taxon>
        <taxon>Alphaproteobacteria</taxon>
        <taxon>Hyphomicrobiales</taxon>
        <taxon>Phyllobacteriaceae</taxon>
        <taxon>Mesorhizobium</taxon>
    </lineage>
</organism>
<dbReference type="Pfam" id="PF13362">
    <property type="entry name" value="Toprim_3"/>
    <property type="match status" value="1"/>
</dbReference>
<feature type="domain" description="DUF7146" evidence="2">
    <location>
        <begin position="118"/>
        <end position="221"/>
    </location>
</feature>
<dbReference type="RefSeq" id="WP_354416518.1">
    <property type="nucleotide sequence ID" value="NZ_JBEPLM010000009.1"/>
</dbReference>
<evidence type="ECO:0000313" key="4">
    <source>
        <dbReference type="Proteomes" id="UP001549036"/>
    </source>
</evidence>
<keyword evidence="4" id="KW-1185">Reference proteome</keyword>
<dbReference type="InterPro" id="IPR055570">
    <property type="entry name" value="DUF7146"/>
</dbReference>
<evidence type="ECO:0008006" key="5">
    <source>
        <dbReference type="Google" id="ProtNLM"/>
    </source>
</evidence>